<dbReference type="AlphaFoldDB" id="A0A0A9A2M4"/>
<proteinExistence type="predicted"/>
<accession>A0A0A9A2M4</accession>
<evidence type="ECO:0000313" key="1">
    <source>
        <dbReference type="EMBL" id="JAD45346.1"/>
    </source>
</evidence>
<protein>
    <submittedName>
        <fullName evidence="1">Uncharacterized protein</fullName>
    </submittedName>
</protein>
<reference evidence="1" key="1">
    <citation type="submission" date="2014-09" db="EMBL/GenBank/DDBJ databases">
        <authorList>
            <person name="Magalhaes I.L.F."/>
            <person name="Oliveira U."/>
            <person name="Santos F.R."/>
            <person name="Vidigal T.H.D.A."/>
            <person name="Brescovit A.D."/>
            <person name="Santos A.J."/>
        </authorList>
    </citation>
    <scope>NUCLEOTIDE SEQUENCE</scope>
    <source>
        <tissue evidence="1">Shoot tissue taken approximately 20 cm above the soil surface</tissue>
    </source>
</reference>
<dbReference type="EMBL" id="GBRH01252549">
    <property type="protein sequence ID" value="JAD45346.1"/>
    <property type="molecule type" value="Transcribed_RNA"/>
</dbReference>
<name>A0A0A9A2M4_ARUDO</name>
<organism evidence="1">
    <name type="scientific">Arundo donax</name>
    <name type="common">Giant reed</name>
    <name type="synonym">Donax arundinaceus</name>
    <dbReference type="NCBI Taxonomy" id="35708"/>
    <lineage>
        <taxon>Eukaryota</taxon>
        <taxon>Viridiplantae</taxon>
        <taxon>Streptophyta</taxon>
        <taxon>Embryophyta</taxon>
        <taxon>Tracheophyta</taxon>
        <taxon>Spermatophyta</taxon>
        <taxon>Magnoliopsida</taxon>
        <taxon>Liliopsida</taxon>
        <taxon>Poales</taxon>
        <taxon>Poaceae</taxon>
        <taxon>PACMAD clade</taxon>
        <taxon>Arundinoideae</taxon>
        <taxon>Arundineae</taxon>
        <taxon>Arundo</taxon>
    </lineage>
</organism>
<sequence>MQLKTKKSKCSPINPLHREQLTLAEPDQMEEQQRCMDKYNLAASVNPLERKLLH</sequence>
<reference evidence="1" key="2">
    <citation type="journal article" date="2015" name="Data Brief">
        <title>Shoot transcriptome of the giant reed, Arundo donax.</title>
        <authorList>
            <person name="Barrero R.A."/>
            <person name="Guerrero F.D."/>
            <person name="Moolhuijzen P."/>
            <person name="Goolsby J.A."/>
            <person name="Tidwell J."/>
            <person name="Bellgard S.E."/>
            <person name="Bellgard M.I."/>
        </authorList>
    </citation>
    <scope>NUCLEOTIDE SEQUENCE</scope>
    <source>
        <tissue evidence="1">Shoot tissue taken approximately 20 cm above the soil surface</tissue>
    </source>
</reference>